<dbReference type="STRING" id="28066.RF819_04045"/>
<dbReference type="RefSeq" id="WP_078366762.1">
    <property type="nucleotide sequence ID" value="NZ_MTJN01000002.1"/>
</dbReference>
<name>A0A1T1AXN3_RHOFE</name>
<evidence type="ECO:0000256" key="1">
    <source>
        <dbReference type="SAM" id="MobiDB-lite"/>
    </source>
</evidence>
<feature type="region of interest" description="Disordered" evidence="1">
    <location>
        <begin position="1"/>
        <end position="26"/>
    </location>
</feature>
<evidence type="ECO:0000313" key="2">
    <source>
        <dbReference type="EMBL" id="OOV08884.1"/>
    </source>
</evidence>
<comment type="caution">
    <text evidence="2">The sequence shown here is derived from an EMBL/GenBank/DDBJ whole genome shotgun (WGS) entry which is preliminary data.</text>
</comment>
<dbReference type="AlphaFoldDB" id="A0A1T1AXN3"/>
<evidence type="ECO:0008006" key="4">
    <source>
        <dbReference type="Google" id="ProtNLM"/>
    </source>
</evidence>
<keyword evidence="3" id="KW-1185">Reference proteome</keyword>
<dbReference type="Pfam" id="PF12261">
    <property type="entry name" value="T_hemolysin"/>
    <property type="match status" value="1"/>
</dbReference>
<accession>A0A1T1AXN3</accession>
<proteinExistence type="predicted"/>
<gene>
    <name evidence="2" type="ORF">RF819_04045</name>
</gene>
<dbReference type="EMBL" id="MTJN01000002">
    <property type="protein sequence ID" value="OOV08884.1"/>
    <property type="molecule type" value="Genomic_DNA"/>
</dbReference>
<dbReference type="InterPro" id="IPR022050">
    <property type="entry name" value="T_hemolysin"/>
</dbReference>
<dbReference type="Proteomes" id="UP000190750">
    <property type="component" value="Unassembled WGS sequence"/>
</dbReference>
<sequence>MASRQVLPPGDDSALSARPRIRTHLPGSPARAQVEDFIGHIYRDSYGADVRHFSPTLVSLHDAQGEIVSAAGYRAASQEPLFLERYLDTPIQTRLTTAGGVAPERTRIVEVGHLASGKVGSGKSLILQLAPLLAAQGFLWVVSTLTEELRHLFLRLGIAPLALGMADPDLLGDAAAAWGSYYDHHPVVLAGQLDLALQTLSRRGVLA</sequence>
<organism evidence="2 3">
    <name type="scientific">Rhodoferax fermentans</name>
    <dbReference type="NCBI Taxonomy" id="28066"/>
    <lineage>
        <taxon>Bacteria</taxon>
        <taxon>Pseudomonadati</taxon>
        <taxon>Pseudomonadota</taxon>
        <taxon>Betaproteobacteria</taxon>
        <taxon>Burkholderiales</taxon>
        <taxon>Comamonadaceae</taxon>
        <taxon>Rhodoferax</taxon>
    </lineage>
</organism>
<evidence type="ECO:0000313" key="3">
    <source>
        <dbReference type="Proteomes" id="UP000190750"/>
    </source>
</evidence>
<reference evidence="2 3" key="1">
    <citation type="submission" date="2017-01" db="EMBL/GenBank/DDBJ databases">
        <title>Genome sequencing of Rhodoferax fermentans JCM 7819.</title>
        <authorList>
            <person name="Kim Y.J."/>
            <person name="Farh M.E.-A."/>
            <person name="Yang D.-C."/>
        </authorList>
    </citation>
    <scope>NUCLEOTIDE SEQUENCE [LARGE SCALE GENOMIC DNA]</scope>
    <source>
        <strain evidence="2 3">JCM 7819</strain>
    </source>
</reference>
<protein>
    <recommendedName>
        <fullName evidence="4">Thermostable hemolysin</fullName>
    </recommendedName>
</protein>